<evidence type="ECO:0000313" key="7">
    <source>
        <dbReference type="Proteomes" id="UP000663887"/>
    </source>
</evidence>
<dbReference type="AlphaFoldDB" id="A0A816YYK4"/>
<dbReference type="InterPro" id="IPR004910">
    <property type="entry name" value="Yippee/Mis18/Cereblon"/>
</dbReference>
<evidence type="ECO:0000256" key="1">
    <source>
        <dbReference type="ARBA" id="ARBA00005613"/>
    </source>
</evidence>
<dbReference type="PROSITE" id="PS51792">
    <property type="entry name" value="YIPPEE"/>
    <property type="match status" value="1"/>
</dbReference>
<dbReference type="PANTHER" id="PTHR13848">
    <property type="entry name" value="PROTEIN YIPPEE-LIKE CG15309-RELATED"/>
    <property type="match status" value="1"/>
</dbReference>
<feature type="domain" description="Yippee" evidence="5">
    <location>
        <begin position="504"/>
        <end position="601"/>
    </location>
</feature>
<dbReference type="Proteomes" id="UP000663887">
    <property type="component" value="Unassembled WGS sequence"/>
</dbReference>
<proteinExistence type="inferred from homology"/>
<dbReference type="GO" id="GO:0046872">
    <property type="term" value="F:metal ion binding"/>
    <property type="evidence" value="ECO:0007669"/>
    <property type="project" value="UniProtKB-KW"/>
</dbReference>
<dbReference type="EMBL" id="CAJNRG010015625">
    <property type="protein sequence ID" value="CAF2174731.1"/>
    <property type="molecule type" value="Genomic_DNA"/>
</dbReference>
<evidence type="ECO:0000259" key="5">
    <source>
        <dbReference type="PROSITE" id="PS51792"/>
    </source>
</evidence>
<comment type="similarity">
    <text evidence="1">Belongs to the yippee family.</text>
</comment>
<name>A0A816YYK4_9BILA</name>
<sequence>MAADLRFSTVFLSQFRPVNSPANRPKWNAVSKTRSVNLIYNPKISNSNSFRRGWDHELRRKRVHRLPPLKRKRDYGKSTQLSIEGPQSNHQLAIEYNDDQSLATEHMANIDYATMTSGRSSKALVPLRHVPNLELSNETPRSQRPIQQEWYDEVSKSRLTHRTDMGRITHNSFRDSVVSVHQTNTPRELQTFRSSTRNSQNSVMSGTLLDSSIRTNRATELRLSRDMDEHHQHSHDPSQSMPIEIREFDRENMLYELYISSNDLSLIESKRQKQSDDISWLMAFGRYLKTIRMNSHPICSNHVLYEFIKHLLNENHRMNRGLLLILKQCVFLYPDKVLDLSFQQHLKCGLSTVLDAYLKYKYVRLLRLIINDIDENFLNKIFPSSEKLLENYHQLDPSIIIILEKIVLIHSDSNLQLAINRIYNKTLVEYLKSNDFDDDEIIDLCYILFQINLNKNLHCLFNISNIFIDLLNYIDYDTDAMMNWLLTPETDMGRIFLEHLGGQRIFSCAHCDTPLTNRNELVSTRFTGSTGRAFLFSRIVNTKQSLVQERMMLTGRHFVRDISCKKCDTKLGWMYEFATEDSQRYKEGRIILERALINETVGF</sequence>
<dbReference type="InterPro" id="IPR039058">
    <property type="entry name" value="Yippee_fam"/>
</dbReference>
<gene>
    <name evidence="6" type="ORF">XDN619_LOCUS31405</name>
</gene>
<comment type="caution">
    <text evidence="6">The sequence shown here is derived from an EMBL/GenBank/DDBJ whole genome shotgun (WGS) entry which is preliminary data.</text>
</comment>
<keyword evidence="2" id="KW-0479">Metal-binding</keyword>
<protein>
    <recommendedName>
        <fullName evidence="5">Yippee domain-containing protein</fullName>
    </recommendedName>
</protein>
<keyword evidence="3" id="KW-0862">Zinc</keyword>
<dbReference type="InterPro" id="IPR034751">
    <property type="entry name" value="Yippee"/>
</dbReference>
<evidence type="ECO:0000256" key="3">
    <source>
        <dbReference type="ARBA" id="ARBA00022833"/>
    </source>
</evidence>
<evidence type="ECO:0000256" key="2">
    <source>
        <dbReference type="ARBA" id="ARBA00022723"/>
    </source>
</evidence>
<feature type="region of interest" description="Disordered" evidence="4">
    <location>
        <begin position="188"/>
        <end position="211"/>
    </location>
</feature>
<evidence type="ECO:0000256" key="4">
    <source>
        <dbReference type="SAM" id="MobiDB-lite"/>
    </source>
</evidence>
<dbReference type="Pfam" id="PF03226">
    <property type="entry name" value="Yippee-Mis18"/>
    <property type="match status" value="1"/>
</dbReference>
<organism evidence="6 7">
    <name type="scientific">Rotaria magnacalcarata</name>
    <dbReference type="NCBI Taxonomy" id="392030"/>
    <lineage>
        <taxon>Eukaryota</taxon>
        <taxon>Metazoa</taxon>
        <taxon>Spiralia</taxon>
        <taxon>Gnathifera</taxon>
        <taxon>Rotifera</taxon>
        <taxon>Eurotatoria</taxon>
        <taxon>Bdelloidea</taxon>
        <taxon>Philodinida</taxon>
        <taxon>Philodinidae</taxon>
        <taxon>Rotaria</taxon>
    </lineage>
</organism>
<evidence type="ECO:0000313" key="6">
    <source>
        <dbReference type="EMBL" id="CAF2174731.1"/>
    </source>
</evidence>
<accession>A0A816YYK4</accession>
<reference evidence="6" key="1">
    <citation type="submission" date="2021-02" db="EMBL/GenBank/DDBJ databases">
        <authorList>
            <person name="Nowell W R."/>
        </authorList>
    </citation>
    <scope>NUCLEOTIDE SEQUENCE</scope>
</reference>